<dbReference type="AlphaFoldDB" id="A0A9W8BK39"/>
<dbReference type="GO" id="GO:0006508">
    <property type="term" value="P:proteolysis"/>
    <property type="evidence" value="ECO:0007669"/>
    <property type="project" value="UniProtKB-KW"/>
</dbReference>
<comment type="caution">
    <text evidence="10">The sequence shown here is derived from an EMBL/GenBank/DDBJ whole genome shotgun (WGS) entry which is preliminary data.</text>
</comment>
<evidence type="ECO:0000256" key="8">
    <source>
        <dbReference type="SAM" id="MobiDB-lite"/>
    </source>
</evidence>
<keyword evidence="3 7" id="KW-0645">Protease</keyword>
<evidence type="ECO:0000256" key="4">
    <source>
        <dbReference type="ARBA" id="ARBA00022786"/>
    </source>
</evidence>
<dbReference type="GO" id="GO:0005829">
    <property type="term" value="C:cytosol"/>
    <property type="evidence" value="ECO:0007669"/>
    <property type="project" value="TreeGrafter"/>
</dbReference>
<sequence length="724" mass="79669">MSPGVTVYSGGHAASRVDKVLARQGKVDKVLLRRRIEFRLACMADGKMDQLRQKYRPINDVEALGAGKNKARKRTDDVASAGSVDVNGLVEGSGFRRAAHSLFPSERLSEGWRTMRPIGPGLNNLGNTCFLNSVLQCLTHTAPFAEYMLTSEHSRSCRAGDNCMLCKFESHVGRALSKRENSSISPKSIVGRLKLVAKHMRIGRQEDAHEFLRLLIDSFQRSLLHGIDPKIDRRIQETTLAHHLFGGYLQSQVKCSRCSHESNTFDPLLDLSLDIQAGNTVAKALRSFTRPEVLTKDNRYRCEKCSKLVEASKQMTIYSLPRILTLQLKRFSSFSGGKISRFVEFPLSLGMKNYVSENSPERGPYEYRLYAVLVHAGSTSRSGHYYSFVKSPAGVWYELNDDIVRQVSERVVLSQTAYLLFYERCQAKGEERPAAKQTPTVTSEPKAAGALGNGHSTNGSHQKSKNTHKNFSVAPLLGRDAAAASDDMEILLERKLKLAEPSTPVDKKKKKQKKNKHTGEQANCASDAAKQSHTSSHDSSSEKHIPKKLAGELEPPAEPRTVFAAVADVISAGLDTAAASSEWTVRAKPSHTAPGDGARVPPLTKSASAPHIIEWNETAASKCAKATRLAESRSAGQWSVADVRSSRSSQYGASIESWAGSASVADEAGASGSKDKAAKKRQRRPDMYDAEYDRGRTKKVKQKRNKFASSANPYQMLGERMSKK</sequence>
<keyword evidence="6 7" id="KW-0788">Thiol protease</keyword>
<dbReference type="CDD" id="cd02661">
    <property type="entry name" value="Peptidase_C19E"/>
    <property type="match status" value="1"/>
</dbReference>
<dbReference type="SUPFAM" id="SSF54001">
    <property type="entry name" value="Cysteine proteinases"/>
    <property type="match status" value="1"/>
</dbReference>
<evidence type="ECO:0000256" key="3">
    <source>
        <dbReference type="ARBA" id="ARBA00022670"/>
    </source>
</evidence>
<dbReference type="Proteomes" id="UP001150907">
    <property type="component" value="Unassembled WGS sequence"/>
</dbReference>
<evidence type="ECO:0000256" key="5">
    <source>
        <dbReference type="ARBA" id="ARBA00022801"/>
    </source>
</evidence>
<reference evidence="10" key="1">
    <citation type="submission" date="2022-07" db="EMBL/GenBank/DDBJ databases">
        <title>Phylogenomic reconstructions and comparative analyses of Kickxellomycotina fungi.</title>
        <authorList>
            <person name="Reynolds N.K."/>
            <person name="Stajich J.E."/>
            <person name="Barry K."/>
            <person name="Grigoriev I.V."/>
            <person name="Crous P."/>
            <person name="Smith M.E."/>
        </authorList>
    </citation>
    <scope>NUCLEOTIDE SEQUENCE</scope>
    <source>
        <strain evidence="10">IMI 214461</strain>
    </source>
</reference>
<name>A0A9W8BK39_9FUNG</name>
<keyword evidence="5 7" id="KW-0378">Hydrolase</keyword>
<dbReference type="EMBL" id="JANBQF010000086">
    <property type="protein sequence ID" value="KAJ2005774.1"/>
    <property type="molecule type" value="Genomic_DNA"/>
</dbReference>
<dbReference type="PROSITE" id="PS00973">
    <property type="entry name" value="USP_2"/>
    <property type="match status" value="1"/>
</dbReference>
<evidence type="ECO:0000256" key="6">
    <source>
        <dbReference type="ARBA" id="ARBA00022807"/>
    </source>
</evidence>
<dbReference type="EC" id="3.4.19.12" evidence="7"/>
<dbReference type="PROSITE" id="PS50235">
    <property type="entry name" value="USP_3"/>
    <property type="match status" value="1"/>
</dbReference>
<keyword evidence="4 7" id="KW-0833">Ubl conjugation pathway</keyword>
<feature type="region of interest" description="Disordered" evidence="8">
    <location>
        <begin position="431"/>
        <end position="468"/>
    </location>
</feature>
<feature type="compositionally biased region" description="Basic residues" evidence="8">
    <location>
        <begin position="507"/>
        <end position="516"/>
    </location>
</feature>
<dbReference type="InterPro" id="IPR038765">
    <property type="entry name" value="Papain-like_cys_pep_sf"/>
</dbReference>
<keyword evidence="11" id="KW-1185">Reference proteome</keyword>
<dbReference type="InterPro" id="IPR018200">
    <property type="entry name" value="USP_CS"/>
</dbReference>
<evidence type="ECO:0000256" key="1">
    <source>
        <dbReference type="ARBA" id="ARBA00000707"/>
    </source>
</evidence>
<dbReference type="OrthoDB" id="420187at2759"/>
<organism evidence="10 11">
    <name type="scientific">Coemansia thaxteri</name>
    <dbReference type="NCBI Taxonomy" id="2663907"/>
    <lineage>
        <taxon>Eukaryota</taxon>
        <taxon>Fungi</taxon>
        <taxon>Fungi incertae sedis</taxon>
        <taxon>Zoopagomycota</taxon>
        <taxon>Kickxellomycotina</taxon>
        <taxon>Kickxellomycetes</taxon>
        <taxon>Kickxellales</taxon>
        <taxon>Kickxellaceae</taxon>
        <taxon>Coemansia</taxon>
    </lineage>
</organism>
<comment type="similarity">
    <text evidence="2 7">Belongs to the peptidase C19 family.</text>
</comment>
<dbReference type="GO" id="GO:0016579">
    <property type="term" value="P:protein deubiquitination"/>
    <property type="evidence" value="ECO:0007669"/>
    <property type="project" value="InterPro"/>
</dbReference>
<evidence type="ECO:0000313" key="10">
    <source>
        <dbReference type="EMBL" id="KAJ2005774.1"/>
    </source>
</evidence>
<dbReference type="GO" id="GO:0005634">
    <property type="term" value="C:nucleus"/>
    <property type="evidence" value="ECO:0007669"/>
    <property type="project" value="TreeGrafter"/>
</dbReference>
<dbReference type="GO" id="GO:0004843">
    <property type="term" value="F:cysteine-type deubiquitinase activity"/>
    <property type="evidence" value="ECO:0007669"/>
    <property type="project" value="UniProtKB-UniRule"/>
</dbReference>
<dbReference type="Pfam" id="PF00443">
    <property type="entry name" value="UCH"/>
    <property type="match status" value="1"/>
</dbReference>
<feature type="compositionally biased region" description="Basic and acidic residues" evidence="8">
    <location>
        <begin position="535"/>
        <end position="544"/>
    </location>
</feature>
<evidence type="ECO:0000259" key="9">
    <source>
        <dbReference type="PROSITE" id="PS50235"/>
    </source>
</evidence>
<feature type="compositionally biased region" description="Basic and acidic residues" evidence="8">
    <location>
        <begin position="684"/>
        <end position="695"/>
    </location>
</feature>
<dbReference type="PANTHER" id="PTHR24006">
    <property type="entry name" value="UBIQUITIN CARBOXYL-TERMINAL HYDROLASE"/>
    <property type="match status" value="1"/>
</dbReference>
<accession>A0A9W8BK39</accession>
<gene>
    <name evidence="10" type="ORF">H4R26_001770</name>
</gene>
<evidence type="ECO:0000256" key="2">
    <source>
        <dbReference type="ARBA" id="ARBA00009085"/>
    </source>
</evidence>
<dbReference type="InterPro" id="IPR001394">
    <property type="entry name" value="Peptidase_C19_UCH"/>
</dbReference>
<feature type="region of interest" description="Disordered" evidence="8">
    <location>
        <begin position="501"/>
        <end position="546"/>
    </location>
</feature>
<dbReference type="InterPro" id="IPR050164">
    <property type="entry name" value="Peptidase_C19"/>
</dbReference>
<feature type="region of interest" description="Disordered" evidence="8">
    <location>
        <begin position="582"/>
        <end position="604"/>
    </location>
</feature>
<feature type="compositionally biased region" description="Basic residues" evidence="8">
    <location>
        <begin position="696"/>
        <end position="706"/>
    </location>
</feature>
<comment type="catalytic activity">
    <reaction evidence="1 7">
        <text>Thiol-dependent hydrolysis of ester, thioester, amide, peptide and isopeptide bonds formed by the C-terminal Gly of ubiquitin (a 76-residue protein attached to proteins as an intracellular targeting signal).</text>
        <dbReference type="EC" id="3.4.19.12"/>
    </reaction>
</comment>
<dbReference type="Gene3D" id="3.90.70.10">
    <property type="entry name" value="Cysteine proteinases"/>
    <property type="match status" value="1"/>
</dbReference>
<feature type="domain" description="USP" evidence="9">
    <location>
        <begin position="120"/>
        <end position="425"/>
    </location>
</feature>
<proteinExistence type="inferred from homology"/>
<dbReference type="PANTHER" id="PTHR24006:SF758">
    <property type="entry name" value="UBIQUITIN CARBOXYL-TERMINAL HYDROLASE 36"/>
    <property type="match status" value="1"/>
</dbReference>
<protein>
    <recommendedName>
        <fullName evidence="7">Ubiquitin carboxyl-terminal hydrolase</fullName>
        <ecNumber evidence="7">3.4.19.12</ecNumber>
    </recommendedName>
</protein>
<dbReference type="PROSITE" id="PS00972">
    <property type="entry name" value="USP_1"/>
    <property type="match status" value="1"/>
</dbReference>
<evidence type="ECO:0000313" key="11">
    <source>
        <dbReference type="Proteomes" id="UP001150907"/>
    </source>
</evidence>
<dbReference type="InterPro" id="IPR028889">
    <property type="entry name" value="USP"/>
</dbReference>
<evidence type="ECO:0000256" key="7">
    <source>
        <dbReference type="RuleBase" id="RU366025"/>
    </source>
</evidence>
<dbReference type="FunFam" id="3.90.70.10:FF:000119">
    <property type="entry name" value="Ubiquitin specific peptidase 36"/>
    <property type="match status" value="1"/>
</dbReference>
<feature type="region of interest" description="Disordered" evidence="8">
    <location>
        <begin position="662"/>
        <end position="724"/>
    </location>
</feature>